<dbReference type="KEGG" id="php:PhaeoP97_03694"/>
<geneLocation type="plasmid" evidence="2">
    <name>pp97_a</name>
</geneLocation>
<keyword evidence="1" id="KW-0614">Plasmid</keyword>
<gene>
    <name evidence="1" type="ORF">PhaeoP97_03694</name>
</gene>
<evidence type="ECO:0000313" key="1">
    <source>
        <dbReference type="EMBL" id="APG49044.1"/>
    </source>
</evidence>
<protein>
    <submittedName>
        <fullName evidence="1">Uncharacterized protein</fullName>
    </submittedName>
</protein>
<proteinExistence type="predicted"/>
<evidence type="ECO:0000313" key="2">
    <source>
        <dbReference type="Proteomes" id="UP000183859"/>
    </source>
</evidence>
<organism evidence="1 2">
    <name type="scientific">Phaeobacter porticola</name>
    <dbReference type="NCBI Taxonomy" id="1844006"/>
    <lineage>
        <taxon>Bacteria</taxon>
        <taxon>Pseudomonadati</taxon>
        <taxon>Pseudomonadota</taxon>
        <taxon>Alphaproteobacteria</taxon>
        <taxon>Rhodobacterales</taxon>
        <taxon>Roseobacteraceae</taxon>
        <taxon>Phaeobacter</taxon>
    </lineage>
</organism>
<dbReference type="AlphaFoldDB" id="A0A1L3IAE2"/>
<dbReference type="Proteomes" id="UP000183859">
    <property type="component" value="Plasmid pP97_a"/>
</dbReference>
<keyword evidence="2" id="KW-1185">Reference proteome</keyword>
<dbReference type="EMBL" id="CP016365">
    <property type="protein sequence ID" value="APG49044.1"/>
    <property type="molecule type" value="Genomic_DNA"/>
</dbReference>
<sequence length="44" mass="4750">MNIISAVRIIGTEAIFALRLRKARGERGRATVLCPQQPEGGLVS</sequence>
<accession>A0A1L3IAE2</accession>
<name>A0A1L3IAE2_9RHOB</name>
<reference evidence="2" key="1">
    <citation type="submission" date="2016-07" db="EMBL/GenBank/DDBJ databases">
        <title>Phaeobacter portensis sp. nov., a tropodithietic acid producing bacterium isolated from a German harbor.</title>
        <authorList>
            <person name="Freese H.M."/>
            <person name="Bunk B."/>
            <person name="Breider S."/>
            <person name="Brinkhoff T."/>
        </authorList>
    </citation>
    <scope>NUCLEOTIDE SEQUENCE [LARGE SCALE GENOMIC DNA]</scope>
    <source>
        <strain evidence="2">P97</strain>
        <plasmid evidence="2">pp97_a</plasmid>
    </source>
</reference>